<accession>A0A975YIE4</accession>
<organism evidence="5 6">
    <name type="scientific">Elioraea tepida</name>
    <dbReference type="NCBI Taxonomy" id="2843330"/>
    <lineage>
        <taxon>Bacteria</taxon>
        <taxon>Pseudomonadati</taxon>
        <taxon>Pseudomonadota</taxon>
        <taxon>Alphaproteobacteria</taxon>
        <taxon>Acetobacterales</taxon>
        <taxon>Elioraeaceae</taxon>
        <taxon>Elioraea</taxon>
    </lineage>
</organism>
<evidence type="ECO:0000256" key="1">
    <source>
        <dbReference type="ARBA" id="ARBA00023002"/>
    </source>
</evidence>
<dbReference type="InterPro" id="IPR015815">
    <property type="entry name" value="HIBADH-related"/>
</dbReference>
<gene>
    <name evidence="5" type="ORF">KO353_08800</name>
</gene>
<dbReference type="PROSITE" id="PS00895">
    <property type="entry name" value="3_HYDROXYISOBUT_DH"/>
    <property type="match status" value="1"/>
</dbReference>
<dbReference type="Pfam" id="PF03446">
    <property type="entry name" value="NAD_binding_2"/>
    <property type="match status" value="1"/>
</dbReference>
<feature type="domain" description="3-hydroxyisobutyrate dehydrogenase-like NAD-binding" evidence="4">
    <location>
        <begin position="171"/>
        <end position="287"/>
    </location>
</feature>
<dbReference type="GO" id="GO:0051287">
    <property type="term" value="F:NAD binding"/>
    <property type="evidence" value="ECO:0007669"/>
    <property type="project" value="InterPro"/>
</dbReference>
<proteinExistence type="predicted"/>
<keyword evidence="6" id="KW-1185">Reference proteome</keyword>
<dbReference type="GO" id="GO:0050661">
    <property type="term" value="F:NADP binding"/>
    <property type="evidence" value="ECO:0007669"/>
    <property type="project" value="InterPro"/>
</dbReference>
<dbReference type="PANTHER" id="PTHR43060">
    <property type="entry name" value="3-HYDROXYISOBUTYRATE DEHYDROGENASE-LIKE 1, MITOCHONDRIAL-RELATED"/>
    <property type="match status" value="1"/>
</dbReference>
<protein>
    <submittedName>
        <fullName evidence="5">NAD(P)-dependent oxidoreductase</fullName>
    </submittedName>
</protein>
<reference evidence="5" key="1">
    <citation type="submission" date="2021-06" db="EMBL/GenBank/DDBJ databases">
        <title>Elioraea tepida, sp. nov., a moderately thermophilic aerobic anoxygenic phototrophic bacterium isolated from an alkaline siliceous hot spring mat community in Yellowstone National Park, WY, USA.</title>
        <authorList>
            <person name="Saini M.K."/>
            <person name="Yoshida S."/>
            <person name="Sebastian A."/>
            <person name="Hirose S."/>
            <person name="Hara E."/>
            <person name="Tamaki H."/>
            <person name="Soulier N.T."/>
            <person name="Albert I."/>
            <person name="Hanada S."/>
            <person name="Bryant D.A."/>
            <person name="Tank M."/>
        </authorList>
    </citation>
    <scope>NUCLEOTIDE SEQUENCE</scope>
    <source>
        <strain evidence="5">MS-P2</strain>
    </source>
</reference>
<evidence type="ECO:0000313" key="6">
    <source>
        <dbReference type="Proteomes" id="UP000694001"/>
    </source>
</evidence>
<evidence type="ECO:0000313" key="5">
    <source>
        <dbReference type="EMBL" id="QXM23441.1"/>
    </source>
</evidence>
<dbReference type="GO" id="GO:0016054">
    <property type="term" value="P:organic acid catabolic process"/>
    <property type="evidence" value="ECO:0007669"/>
    <property type="project" value="UniProtKB-ARBA"/>
</dbReference>
<dbReference type="RefSeq" id="WP_218284301.1">
    <property type="nucleotide sequence ID" value="NZ_CP076448.1"/>
</dbReference>
<keyword evidence="2" id="KW-0520">NAD</keyword>
<evidence type="ECO:0000256" key="2">
    <source>
        <dbReference type="ARBA" id="ARBA00023027"/>
    </source>
</evidence>
<name>A0A975YIE4_9PROT</name>
<evidence type="ECO:0000259" key="3">
    <source>
        <dbReference type="Pfam" id="PF03446"/>
    </source>
</evidence>
<dbReference type="KEGG" id="elio:KO353_08800"/>
<dbReference type="Pfam" id="PF14833">
    <property type="entry name" value="NAD_binding_11"/>
    <property type="match status" value="1"/>
</dbReference>
<dbReference type="GO" id="GO:0016491">
    <property type="term" value="F:oxidoreductase activity"/>
    <property type="evidence" value="ECO:0007669"/>
    <property type="project" value="InterPro"/>
</dbReference>
<dbReference type="AlphaFoldDB" id="A0A975YIE4"/>
<feature type="domain" description="6-phosphogluconate dehydrogenase NADP-binding" evidence="3">
    <location>
        <begin position="9"/>
        <end position="168"/>
    </location>
</feature>
<dbReference type="PIRSF" id="PIRSF000103">
    <property type="entry name" value="HIBADH"/>
    <property type="match status" value="1"/>
</dbReference>
<evidence type="ECO:0000259" key="4">
    <source>
        <dbReference type="Pfam" id="PF14833"/>
    </source>
</evidence>
<dbReference type="Proteomes" id="UP000694001">
    <property type="component" value="Chromosome"/>
</dbReference>
<keyword evidence="1" id="KW-0560">Oxidoreductase</keyword>
<dbReference type="InterPro" id="IPR006115">
    <property type="entry name" value="6PGDH_NADP-bd"/>
</dbReference>
<dbReference type="InterPro" id="IPR029154">
    <property type="entry name" value="HIBADH-like_NADP-bd"/>
</dbReference>
<dbReference type="InterPro" id="IPR002204">
    <property type="entry name" value="3-OH-isobutyrate_DH-rel_CS"/>
</dbReference>
<dbReference type="PANTHER" id="PTHR43060:SF15">
    <property type="entry name" value="3-HYDROXYISOBUTYRATE DEHYDROGENASE-LIKE 1, MITOCHONDRIAL-RELATED"/>
    <property type="match status" value="1"/>
</dbReference>
<dbReference type="EMBL" id="CP076448">
    <property type="protein sequence ID" value="QXM23441.1"/>
    <property type="molecule type" value="Genomic_DNA"/>
</dbReference>
<sequence>MTPLAPGDRVAFIGLGTMGAAMAANISRAGFRLAVHTRTRARAEALVASGALWAETPGEAAREARALCLSLPDAADVKAVLFGAGGAAEALAPGSIVIDFSTIAPEEASRVAAMLAERGVAMLDSPVSGGPMGAVQATLTCMVGGDRSAFAAASALFSAVARTVTHLGPAGSGQVCKAANQLIICATMQAVAEGLALGARAGLDVAAMREALLGGSARSAVLETHALRMLKQRFSPPAFRAGLMRKDIRIALAAAQVHGVFAPATAHAAQMFEALANQGRDGEDCTVLGQLVAELSGLAGVQG</sequence>